<dbReference type="NCBIfam" id="TIGR01725">
    <property type="entry name" value="phge_HK97_gp10"/>
    <property type="match status" value="1"/>
</dbReference>
<comment type="caution">
    <text evidence="1">The sequence shown here is derived from an EMBL/GenBank/DDBJ whole genome shotgun (WGS) entry which is preliminary data.</text>
</comment>
<dbReference type="InterPro" id="IPR010064">
    <property type="entry name" value="HK97-gp10_tail"/>
</dbReference>
<evidence type="ECO:0000313" key="1">
    <source>
        <dbReference type="EMBL" id="OLU46587.1"/>
    </source>
</evidence>
<proteinExistence type="predicted"/>
<dbReference type="AlphaFoldDB" id="A0A1U7NMR5"/>
<dbReference type="OrthoDB" id="886754at2"/>
<gene>
    <name evidence="1" type="ORF">BO225_05290</name>
</gene>
<accession>A0A1U7NMR5</accession>
<evidence type="ECO:0008006" key="3">
    <source>
        <dbReference type="Google" id="ProtNLM"/>
    </source>
</evidence>
<dbReference type="GeneID" id="78275361"/>
<keyword evidence="2" id="KW-1185">Reference proteome</keyword>
<name>A0A1U7NMR5_9FIRM</name>
<evidence type="ECO:0000313" key="2">
    <source>
        <dbReference type="Proteomes" id="UP000186705"/>
    </source>
</evidence>
<protein>
    <recommendedName>
        <fullName evidence="3">HK97 gp10 family phage protein</fullName>
    </recommendedName>
</protein>
<reference evidence="1 2" key="1">
    <citation type="submission" date="2016-11" db="EMBL/GenBank/DDBJ databases">
        <title>Description of two novel members of the family Erysipelotrichaceae: Ileibacterium lipovorans gen. nov., sp. nov. and Dubosiella newyorkensis, gen. nov., sp. nov.</title>
        <authorList>
            <person name="Cox L.M."/>
            <person name="Sohn J."/>
            <person name="Tyrrell K.L."/>
            <person name="Citron D.M."/>
            <person name="Lawson P.A."/>
            <person name="Patel N.B."/>
            <person name="Iizumi T."/>
            <person name="Perez-Perez G.I."/>
            <person name="Goldstein E.J."/>
            <person name="Blaser M.J."/>
        </authorList>
    </citation>
    <scope>NUCLEOTIDE SEQUENCE [LARGE SCALE GENOMIC DNA]</scope>
    <source>
        <strain evidence="1 2">NYU-BL-A4</strain>
    </source>
</reference>
<dbReference type="EMBL" id="MPKA01000062">
    <property type="protein sequence ID" value="OLU46587.1"/>
    <property type="molecule type" value="Genomic_DNA"/>
</dbReference>
<sequence>MRLICDISGLNEMQRKLIKAADPAKITRAVAQNTSEMQGRAQDLCPVDTGTLKRNIGLEMRDGGKTGVVFATPHYSEYVELGTRFMKAQPYMEPAFNAQKDRFIIDLKKAAISDL</sequence>
<dbReference type="Pfam" id="PF04883">
    <property type="entry name" value="HK97-gp10_like"/>
    <property type="match status" value="1"/>
</dbReference>
<dbReference type="RefSeq" id="WP_076341244.1">
    <property type="nucleotide sequence ID" value="NZ_CAOQIG010000002.1"/>
</dbReference>
<dbReference type="STRING" id="1862672.BO225_05290"/>
<organism evidence="1 2">
    <name type="scientific">Dubosiella newyorkensis</name>
    <dbReference type="NCBI Taxonomy" id="1862672"/>
    <lineage>
        <taxon>Bacteria</taxon>
        <taxon>Bacillati</taxon>
        <taxon>Bacillota</taxon>
        <taxon>Erysipelotrichia</taxon>
        <taxon>Erysipelotrichales</taxon>
        <taxon>Erysipelotrichaceae</taxon>
        <taxon>Dubosiella</taxon>
    </lineage>
</organism>
<dbReference type="Proteomes" id="UP000186705">
    <property type="component" value="Unassembled WGS sequence"/>
</dbReference>